<sequence length="159" mass="18078">MDYVTRYTDLLYFAEGEITICRYRLIAPHSESKQVIVQIDNHQGPKDILTADHRARDAILNRIADRELSGIPFDMLCIVLSERCSHHILFAEPDLEDYIHRGHQYQQMPERAARSRHVERISIDSRNLVVGRARVQTAHATPTPPAEDLAAILNSPATA</sequence>
<gene>
    <name evidence="1" type="ORF">QZM33_09260</name>
</gene>
<comment type="caution">
    <text evidence="1">The sequence shown here is derived from an EMBL/GenBank/DDBJ whole genome shotgun (WGS) entry which is preliminary data.</text>
</comment>
<evidence type="ECO:0000313" key="2">
    <source>
        <dbReference type="Proteomes" id="UP001171620"/>
    </source>
</evidence>
<evidence type="ECO:0000313" key="1">
    <source>
        <dbReference type="EMBL" id="MDN7795140.1"/>
    </source>
</evidence>
<dbReference type="Proteomes" id="UP001171620">
    <property type="component" value="Unassembled WGS sequence"/>
</dbReference>
<organism evidence="1 2">
    <name type="scientific">Burkholderia vietnamiensis</name>
    <dbReference type="NCBI Taxonomy" id="60552"/>
    <lineage>
        <taxon>Bacteria</taxon>
        <taxon>Pseudomonadati</taxon>
        <taxon>Pseudomonadota</taxon>
        <taxon>Betaproteobacteria</taxon>
        <taxon>Burkholderiales</taxon>
        <taxon>Burkholderiaceae</taxon>
        <taxon>Burkholderia</taxon>
        <taxon>Burkholderia cepacia complex</taxon>
    </lineage>
</organism>
<proteinExistence type="predicted"/>
<dbReference type="EMBL" id="JAUJRV010000005">
    <property type="protein sequence ID" value="MDN7795140.1"/>
    <property type="molecule type" value="Genomic_DNA"/>
</dbReference>
<name>A0AAW7SYX0_BURVI</name>
<dbReference type="RefSeq" id="WP_301788419.1">
    <property type="nucleotide sequence ID" value="NZ_JAUJRV010000005.1"/>
</dbReference>
<accession>A0AAW7SYX0</accession>
<dbReference type="AlphaFoldDB" id="A0AAW7SYX0"/>
<reference evidence="1" key="1">
    <citation type="submission" date="2023-07" db="EMBL/GenBank/DDBJ databases">
        <title>A collection of bacterial strains from the Burkholderia cepacia Research Laboratory and Repository.</title>
        <authorList>
            <person name="Lipuma J."/>
            <person name="Spilker T."/>
            <person name="Caverly L."/>
        </authorList>
    </citation>
    <scope>NUCLEOTIDE SEQUENCE</scope>
    <source>
        <strain evidence="1">AU44268</strain>
    </source>
</reference>
<protein>
    <submittedName>
        <fullName evidence="1">Uncharacterized protein</fullName>
    </submittedName>
</protein>